<evidence type="ECO:0000313" key="7">
    <source>
        <dbReference type="EMBL" id="RRH76355.1"/>
    </source>
</evidence>
<evidence type="ECO:0000256" key="3">
    <source>
        <dbReference type="ARBA" id="ARBA00020071"/>
    </source>
</evidence>
<evidence type="ECO:0000256" key="1">
    <source>
        <dbReference type="ARBA" id="ARBA00003236"/>
    </source>
</evidence>
<dbReference type="GO" id="GO:0005975">
    <property type="term" value="P:carbohydrate metabolic process"/>
    <property type="evidence" value="ECO:0007669"/>
    <property type="project" value="InterPro"/>
</dbReference>
<feature type="compositionally biased region" description="Pro residues" evidence="5">
    <location>
        <begin position="182"/>
        <end position="193"/>
    </location>
</feature>
<feature type="compositionally biased region" description="Low complexity" evidence="5">
    <location>
        <begin position="194"/>
        <end position="208"/>
    </location>
</feature>
<dbReference type="AlphaFoldDB" id="A0A3P3DQ67"/>
<protein>
    <recommendedName>
        <fullName evidence="3">Chitooligosaccharide deacetylase</fullName>
    </recommendedName>
    <alternativeName>
        <fullName evidence="4">Nodulation protein B</fullName>
    </alternativeName>
</protein>
<evidence type="ECO:0000256" key="4">
    <source>
        <dbReference type="ARBA" id="ARBA00032976"/>
    </source>
</evidence>
<dbReference type="InterPro" id="IPR002509">
    <property type="entry name" value="NODB_dom"/>
</dbReference>
<dbReference type="Pfam" id="PF01522">
    <property type="entry name" value="Polysacc_deac_1"/>
    <property type="match status" value="1"/>
</dbReference>
<dbReference type="InterPro" id="IPR011330">
    <property type="entry name" value="Glyco_hydro/deAcase_b/a-brl"/>
</dbReference>
<sequence>MQAPSPWPGGKASAFVFSMDVDSDSPWIRANRARSGPLYLSHPEQRRFGLREGIWRVPDLLDRYEIAGSFYVPGSVAEAHPDLLAQLISRGHEVGLHGWFHEVVTGISDAEFTEGPERALDLFARQTGARPKGFRSPAWEMTPHMLAELKRLQLYDSSLSGFDHPYDIGGVMEKLLSEVRETPPPGSPAPATSPPGMRAAAQRGAGRRIPPPRRGLKTKAPGLTPGAFGIISPRGCPASAARAGSDGQSV</sequence>
<evidence type="ECO:0000256" key="5">
    <source>
        <dbReference type="SAM" id="MobiDB-lite"/>
    </source>
</evidence>
<comment type="caution">
    <text evidence="7">The sequence shown here is derived from an EMBL/GenBank/DDBJ whole genome shotgun (WGS) entry which is preliminary data.</text>
</comment>
<feature type="domain" description="NodB homology" evidence="6">
    <location>
        <begin position="36"/>
        <end position="250"/>
    </location>
</feature>
<evidence type="ECO:0000256" key="2">
    <source>
        <dbReference type="ARBA" id="ARBA00010973"/>
    </source>
</evidence>
<name>A0A3P3DQ67_9RHOB</name>
<dbReference type="EMBL" id="RRAZ01000007">
    <property type="protein sequence ID" value="RRH76355.1"/>
    <property type="molecule type" value="Genomic_DNA"/>
</dbReference>
<reference evidence="7 8" key="1">
    <citation type="submission" date="2018-11" db="EMBL/GenBank/DDBJ databases">
        <title>Gemmobacter sp. nov., YIM 102744-1 draft genome.</title>
        <authorList>
            <person name="Li G."/>
            <person name="Jiang Y."/>
        </authorList>
    </citation>
    <scope>NUCLEOTIDE SEQUENCE [LARGE SCALE GENOMIC DNA]</scope>
    <source>
        <strain evidence="7 8">YIM 102744-1</strain>
    </source>
</reference>
<dbReference type="SUPFAM" id="SSF88713">
    <property type="entry name" value="Glycoside hydrolase/deacetylase"/>
    <property type="match status" value="1"/>
</dbReference>
<dbReference type="Gene3D" id="3.20.20.370">
    <property type="entry name" value="Glycoside hydrolase/deacetylase"/>
    <property type="match status" value="1"/>
</dbReference>
<dbReference type="RefSeq" id="WP_124964158.1">
    <property type="nucleotide sequence ID" value="NZ_RRAZ01000007.1"/>
</dbReference>
<dbReference type="PROSITE" id="PS51677">
    <property type="entry name" value="NODB"/>
    <property type="match status" value="1"/>
</dbReference>
<dbReference type="PANTHER" id="PTHR47561:SF1">
    <property type="entry name" value="POLYSACCHARIDE DEACETYLASE FAMILY PROTEIN (AFU_ORTHOLOGUE AFUA_6G05030)"/>
    <property type="match status" value="1"/>
</dbReference>
<gene>
    <name evidence="7" type="ORF">EG244_06250</name>
</gene>
<dbReference type="GO" id="GO:0016810">
    <property type="term" value="F:hydrolase activity, acting on carbon-nitrogen (but not peptide) bonds"/>
    <property type="evidence" value="ECO:0007669"/>
    <property type="project" value="InterPro"/>
</dbReference>
<comment type="similarity">
    <text evidence="2">Belongs to the polysaccharide deacetylase family.</text>
</comment>
<evidence type="ECO:0000259" key="6">
    <source>
        <dbReference type="PROSITE" id="PS51677"/>
    </source>
</evidence>
<proteinExistence type="inferred from homology"/>
<organism evidence="7 8">
    <name type="scientific">Falsigemmobacter faecalis</name>
    <dbReference type="NCBI Taxonomy" id="2488730"/>
    <lineage>
        <taxon>Bacteria</taxon>
        <taxon>Pseudomonadati</taxon>
        <taxon>Pseudomonadota</taxon>
        <taxon>Alphaproteobacteria</taxon>
        <taxon>Rhodobacterales</taxon>
        <taxon>Paracoccaceae</taxon>
        <taxon>Falsigemmobacter</taxon>
    </lineage>
</organism>
<dbReference type="PANTHER" id="PTHR47561">
    <property type="entry name" value="POLYSACCHARIDE DEACETYLASE FAMILY PROTEIN (AFU_ORTHOLOGUE AFUA_6G05030)"/>
    <property type="match status" value="1"/>
</dbReference>
<evidence type="ECO:0000313" key="8">
    <source>
        <dbReference type="Proteomes" id="UP000282125"/>
    </source>
</evidence>
<keyword evidence="8" id="KW-1185">Reference proteome</keyword>
<feature type="region of interest" description="Disordered" evidence="5">
    <location>
        <begin position="179"/>
        <end position="250"/>
    </location>
</feature>
<accession>A0A3P3DQ67</accession>
<dbReference type="Proteomes" id="UP000282125">
    <property type="component" value="Unassembled WGS sequence"/>
</dbReference>
<dbReference type="OrthoDB" id="9784220at2"/>
<comment type="function">
    <text evidence="1">Is involved in generating a small heat-stable compound (Nod), an acylated oligomer of N-acetylglucosamine, that stimulates mitosis in various plant protoplasts.</text>
</comment>